<comment type="caution">
    <text evidence="2">The sequence shown here is derived from an EMBL/GenBank/DDBJ whole genome shotgun (WGS) entry which is preliminary data.</text>
</comment>
<accession>A0ABS0INP8</accession>
<proteinExistence type="predicted"/>
<evidence type="ECO:0000256" key="1">
    <source>
        <dbReference type="SAM" id="Phobius"/>
    </source>
</evidence>
<keyword evidence="1" id="KW-1133">Transmembrane helix</keyword>
<sequence>MFRLLGLLLLVACSARGQVSLPPPAGVSAPRFAAADTVAALHRLFADQRAKGRALLGGAGLVALLGAGGAHLAAEAADPGQQGYTFLAGAALGLVVAVPLALASSDKSAYTKRLEKQVVAGYEATHVLPLDVRRALRLAHFRFPEWQPPQPGNDAR</sequence>
<protein>
    <recommendedName>
        <fullName evidence="4">YtxH domain-containing protein</fullName>
    </recommendedName>
</protein>
<feature type="transmembrane region" description="Helical" evidence="1">
    <location>
        <begin position="86"/>
        <end position="103"/>
    </location>
</feature>
<name>A0ABS0INP8_9BACT</name>
<dbReference type="RefSeq" id="WP_196284353.1">
    <property type="nucleotide sequence ID" value="NZ_JADQDQ010000027.1"/>
</dbReference>
<keyword evidence="3" id="KW-1185">Reference proteome</keyword>
<gene>
    <name evidence="2" type="ORF">I2I05_21610</name>
</gene>
<dbReference type="Proteomes" id="UP000597617">
    <property type="component" value="Unassembled WGS sequence"/>
</dbReference>
<evidence type="ECO:0008006" key="4">
    <source>
        <dbReference type="Google" id="ProtNLM"/>
    </source>
</evidence>
<organism evidence="2 3">
    <name type="scientific">Hymenobacter jeongseonensis</name>
    <dbReference type="NCBI Taxonomy" id="2791027"/>
    <lineage>
        <taxon>Bacteria</taxon>
        <taxon>Pseudomonadati</taxon>
        <taxon>Bacteroidota</taxon>
        <taxon>Cytophagia</taxon>
        <taxon>Cytophagales</taxon>
        <taxon>Hymenobacteraceae</taxon>
        <taxon>Hymenobacter</taxon>
    </lineage>
</organism>
<reference evidence="2 3" key="1">
    <citation type="submission" date="2020-11" db="EMBL/GenBank/DDBJ databases">
        <authorList>
            <person name="Kim M.K."/>
        </authorList>
    </citation>
    <scope>NUCLEOTIDE SEQUENCE [LARGE SCALE GENOMIC DNA]</scope>
    <source>
        <strain evidence="2 3">BT683</strain>
    </source>
</reference>
<feature type="transmembrane region" description="Helical" evidence="1">
    <location>
        <begin position="54"/>
        <end position="74"/>
    </location>
</feature>
<evidence type="ECO:0000313" key="3">
    <source>
        <dbReference type="Proteomes" id="UP000597617"/>
    </source>
</evidence>
<keyword evidence="1" id="KW-0812">Transmembrane</keyword>
<dbReference type="EMBL" id="JADQDQ010000027">
    <property type="protein sequence ID" value="MBF9240002.1"/>
    <property type="molecule type" value="Genomic_DNA"/>
</dbReference>
<keyword evidence="1" id="KW-0472">Membrane</keyword>
<evidence type="ECO:0000313" key="2">
    <source>
        <dbReference type="EMBL" id="MBF9240002.1"/>
    </source>
</evidence>